<dbReference type="InterPro" id="IPR046173">
    <property type="entry name" value="DUF6175"/>
</dbReference>
<evidence type="ECO:0000313" key="4">
    <source>
        <dbReference type="Proteomes" id="UP000585050"/>
    </source>
</evidence>
<dbReference type="Proteomes" id="UP000585050">
    <property type="component" value="Unassembled WGS sequence"/>
</dbReference>
<sequence>MRSSILLLLILISSQKIYAQKSIAILPYTQENESFCDSYFLYNNRVVVQSIEEVFRYNGFNVINTYAPMMEIKSKNSCDLSNKELRHLLLGGWQNVYVDVSYKFNKTIEGNYLDLYLLVKDATSGNTTVAFKKTSSTRFSYELKSFVSEIMNAYFSTFLEEYNWAKSSGKNIDLSTLNIPSIAPATPKKTTSTTTNEVVVPISKSKEEKTVDNYPLSDVDKDIPSWDKVNKDAVAVIIGNKNYRHNDVPKVDYAINDAKTMKEYLVKMYGFQEGNIIYLEDATQADFNAVFGIKGNGKGKLFNYVKPNASDVFVYYSGHGAPNPETQQGYFVPVDTDPSLIQFNGYALSTFYENLGQVPYKSLTVVIDACFSGSSDGGMLLKSISPVFIKTENKVLKDDNAVIFSSAASEQVSSWYDENYHSMFTYFFLKGLQGAADKNKDKKITVEEMKNYLSSEVSYMARRLHNRTQTPETIGNLNKTLYSN</sequence>
<dbReference type="PANTHER" id="PTHR48104">
    <property type="entry name" value="METACASPASE-4"/>
    <property type="match status" value="1"/>
</dbReference>
<comment type="caution">
    <text evidence="3">The sequence shown here is derived from an EMBL/GenBank/DDBJ whole genome shotgun (WGS) entry which is preliminary data.</text>
</comment>
<accession>A0A7X8SHE6</accession>
<name>A0A7X8SHE6_9BACT</name>
<dbReference type="GO" id="GO:0005737">
    <property type="term" value="C:cytoplasm"/>
    <property type="evidence" value="ECO:0007669"/>
    <property type="project" value="TreeGrafter"/>
</dbReference>
<dbReference type="PROSITE" id="PS00018">
    <property type="entry name" value="EF_HAND_1"/>
    <property type="match status" value="1"/>
</dbReference>
<dbReference type="InterPro" id="IPR018247">
    <property type="entry name" value="EF_Hand_1_Ca_BS"/>
</dbReference>
<dbReference type="EMBL" id="JABAIL010000001">
    <property type="protein sequence ID" value="NLR90298.1"/>
    <property type="molecule type" value="Genomic_DNA"/>
</dbReference>
<evidence type="ECO:0000259" key="2">
    <source>
        <dbReference type="Pfam" id="PF00656"/>
    </source>
</evidence>
<gene>
    <name evidence="3" type="ORF">HGP29_03730</name>
</gene>
<dbReference type="GO" id="GO:0006508">
    <property type="term" value="P:proteolysis"/>
    <property type="evidence" value="ECO:0007669"/>
    <property type="project" value="InterPro"/>
</dbReference>
<dbReference type="SUPFAM" id="SSF52129">
    <property type="entry name" value="Caspase-like"/>
    <property type="match status" value="1"/>
</dbReference>
<dbReference type="AlphaFoldDB" id="A0A7X8SHE6"/>
<dbReference type="InterPro" id="IPR011600">
    <property type="entry name" value="Pept_C14_caspase"/>
</dbReference>
<dbReference type="PANTHER" id="PTHR48104:SF30">
    <property type="entry name" value="METACASPASE-1"/>
    <property type="match status" value="1"/>
</dbReference>
<keyword evidence="4" id="KW-1185">Reference proteome</keyword>
<dbReference type="InterPro" id="IPR050452">
    <property type="entry name" value="Metacaspase"/>
</dbReference>
<feature type="signal peptide" evidence="1">
    <location>
        <begin position="1"/>
        <end position="19"/>
    </location>
</feature>
<evidence type="ECO:0000256" key="1">
    <source>
        <dbReference type="SAM" id="SignalP"/>
    </source>
</evidence>
<keyword evidence="1" id="KW-0732">Signal</keyword>
<dbReference type="RefSeq" id="WP_168881003.1">
    <property type="nucleotide sequence ID" value="NZ_JABAIL010000001.1"/>
</dbReference>
<organism evidence="3 4">
    <name type="scientific">Flammeovirga agarivorans</name>
    <dbReference type="NCBI Taxonomy" id="2726742"/>
    <lineage>
        <taxon>Bacteria</taxon>
        <taxon>Pseudomonadati</taxon>
        <taxon>Bacteroidota</taxon>
        <taxon>Cytophagia</taxon>
        <taxon>Cytophagales</taxon>
        <taxon>Flammeovirgaceae</taxon>
        <taxon>Flammeovirga</taxon>
    </lineage>
</organism>
<dbReference type="GO" id="GO:0004197">
    <property type="term" value="F:cysteine-type endopeptidase activity"/>
    <property type="evidence" value="ECO:0007669"/>
    <property type="project" value="InterPro"/>
</dbReference>
<evidence type="ECO:0000313" key="3">
    <source>
        <dbReference type="EMBL" id="NLR90298.1"/>
    </source>
</evidence>
<dbReference type="Gene3D" id="3.40.50.1460">
    <property type="match status" value="1"/>
</dbReference>
<feature type="domain" description="Peptidase C14 caspase" evidence="2">
    <location>
        <begin position="234"/>
        <end position="482"/>
    </location>
</feature>
<dbReference type="Pfam" id="PF00656">
    <property type="entry name" value="Peptidase_C14"/>
    <property type="match status" value="1"/>
</dbReference>
<feature type="chain" id="PRO_5030962991" evidence="1">
    <location>
        <begin position="20"/>
        <end position="484"/>
    </location>
</feature>
<reference evidence="3 4" key="1">
    <citation type="submission" date="2020-04" db="EMBL/GenBank/DDBJ databases">
        <title>Flammeovirga sp. SR4, a novel species isolated from seawater.</title>
        <authorList>
            <person name="Wang X."/>
        </authorList>
    </citation>
    <scope>NUCLEOTIDE SEQUENCE [LARGE SCALE GENOMIC DNA]</scope>
    <source>
        <strain evidence="3 4">SR4</strain>
    </source>
</reference>
<proteinExistence type="predicted"/>
<protein>
    <submittedName>
        <fullName evidence="3">Caspase family protein</fullName>
    </submittedName>
</protein>
<dbReference type="InterPro" id="IPR029030">
    <property type="entry name" value="Caspase-like_dom_sf"/>
</dbReference>
<dbReference type="Pfam" id="PF19672">
    <property type="entry name" value="DUF6175"/>
    <property type="match status" value="1"/>
</dbReference>